<keyword evidence="2" id="KW-0449">Lipoprotein</keyword>
<dbReference type="AlphaFoldDB" id="A0A6M0CQK1"/>
<organism evidence="2 3">
    <name type="scientific">Spongiivirga citrea</name>
    <dbReference type="NCBI Taxonomy" id="1481457"/>
    <lineage>
        <taxon>Bacteria</taxon>
        <taxon>Pseudomonadati</taxon>
        <taxon>Bacteroidota</taxon>
        <taxon>Flavobacteriia</taxon>
        <taxon>Flavobacteriales</taxon>
        <taxon>Flavobacteriaceae</taxon>
        <taxon>Spongiivirga</taxon>
    </lineage>
</organism>
<sequence length="562" mass="61151">MKRIKYLVLSVFCGAMLVFQSCETTELDLTENPNALTPQFASIDLYLNSIQLDYAFNMEGLSGLGASLTRVEYMFGRDYFNNFSPATLNLTWTRAYRGMFTDLREMTVLANEAQLPRHIAIGEILQAHMLITLVDFVGDIPWSQAINPDEFPLPAVDSGADVYAAAEAMLNSAIANLNAASLGNPANDLFYDNDFTKWEKLANTLKMKIYLQTRLVDASAASKFNAVVATGDFISGNADDFQFQWGKNIQLPDSRHPKYIGDYTPTGAGNYQSNWLMDQMDTNNDTRIRYYFFRQTDETPGATGVDPNEETLNCSLVAPPAHYVAGGFTFCYLDNGYWGRDSGDDAGTPPDGFLRTAYGVYPAAGKFDGDNFANSVDADDFVGLSLGGGGNGITPIMLASYVDFMRAEMAMAAGDMPGAEGFISDGIEKSIAKVQSFGTKDPGANSAFFPSAADNTAFVTSITTAFDAADMNGKWNILGEQFLVAQFGAGIDAYNFYRRTGFPTTLQANIEPNPGNFVRSFLYPGNEISANPSITQKATQDVQVFWDNNPPSAPSGGFPAAN</sequence>
<reference evidence="2 3" key="1">
    <citation type="submission" date="2020-01" db="EMBL/GenBank/DDBJ databases">
        <title>Spongiivirga citrea KCTC 32990T.</title>
        <authorList>
            <person name="Wang G."/>
        </authorList>
    </citation>
    <scope>NUCLEOTIDE SEQUENCE [LARGE SCALE GENOMIC DNA]</scope>
    <source>
        <strain evidence="2 3">KCTC 32990</strain>
    </source>
</reference>
<dbReference type="Pfam" id="PF12771">
    <property type="entry name" value="SusD-like_2"/>
    <property type="match status" value="1"/>
</dbReference>
<dbReference type="SUPFAM" id="SSF48452">
    <property type="entry name" value="TPR-like"/>
    <property type="match status" value="1"/>
</dbReference>
<dbReference type="InterPro" id="IPR011990">
    <property type="entry name" value="TPR-like_helical_dom_sf"/>
</dbReference>
<dbReference type="PROSITE" id="PS51257">
    <property type="entry name" value="PROKAR_LIPOPROTEIN"/>
    <property type="match status" value="1"/>
</dbReference>
<evidence type="ECO:0000256" key="1">
    <source>
        <dbReference type="SAM" id="SignalP"/>
    </source>
</evidence>
<proteinExistence type="predicted"/>
<dbReference type="InterPro" id="IPR041662">
    <property type="entry name" value="SusD-like_2"/>
</dbReference>
<dbReference type="Gene3D" id="1.25.40.390">
    <property type="match status" value="2"/>
</dbReference>
<keyword evidence="3" id="KW-1185">Reference proteome</keyword>
<dbReference type="Proteomes" id="UP000474296">
    <property type="component" value="Unassembled WGS sequence"/>
</dbReference>
<name>A0A6M0CQK1_9FLAO</name>
<dbReference type="EMBL" id="JAABOQ010000001">
    <property type="protein sequence ID" value="NER16210.1"/>
    <property type="molecule type" value="Genomic_DNA"/>
</dbReference>
<evidence type="ECO:0000313" key="2">
    <source>
        <dbReference type="EMBL" id="NER16210.1"/>
    </source>
</evidence>
<keyword evidence="1" id="KW-0732">Signal</keyword>
<gene>
    <name evidence="2" type="ORF">GWK10_03255</name>
</gene>
<accession>A0A6M0CQK1</accession>
<feature type="signal peptide" evidence="1">
    <location>
        <begin position="1"/>
        <end position="24"/>
    </location>
</feature>
<evidence type="ECO:0000313" key="3">
    <source>
        <dbReference type="Proteomes" id="UP000474296"/>
    </source>
</evidence>
<feature type="chain" id="PRO_5026845700" evidence="1">
    <location>
        <begin position="25"/>
        <end position="562"/>
    </location>
</feature>
<dbReference type="RefSeq" id="WP_164029456.1">
    <property type="nucleotide sequence ID" value="NZ_JAABOQ010000001.1"/>
</dbReference>
<comment type="caution">
    <text evidence="2">The sequence shown here is derived from an EMBL/GenBank/DDBJ whole genome shotgun (WGS) entry which is preliminary data.</text>
</comment>
<dbReference type="Pfam" id="PF12741">
    <property type="entry name" value="SusD-like"/>
    <property type="match status" value="1"/>
</dbReference>
<protein>
    <submittedName>
        <fullName evidence="2">SusD/RagB family nutrient-binding outer membrane lipoprotein</fullName>
    </submittedName>
</protein>
<dbReference type="InterPro" id="IPR024302">
    <property type="entry name" value="SusD-like"/>
</dbReference>